<comment type="similarity">
    <text evidence="3 10">Belongs to the FliL family.</text>
</comment>
<dbReference type="GO" id="GO:0071978">
    <property type="term" value="P:bacterial-type flagellum-dependent swarming motility"/>
    <property type="evidence" value="ECO:0007669"/>
    <property type="project" value="TreeGrafter"/>
</dbReference>
<dbReference type="GO" id="GO:0006935">
    <property type="term" value="P:chemotaxis"/>
    <property type="evidence" value="ECO:0007669"/>
    <property type="project" value="UniProtKB-KW"/>
</dbReference>
<dbReference type="Pfam" id="PF03748">
    <property type="entry name" value="FliL"/>
    <property type="match status" value="1"/>
</dbReference>
<evidence type="ECO:0000256" key="5">
    <source>
        <dbReference type="ARBA" id="ARBA00022500"/>
    </source>
</evidence>
<keyword evidence="8 10" id="KW-1133">Transmembrane helix</keyword>
<dbReference type="RefSeq" id="WP_066775090.1">
    <property type="nucleotide sequence ID" value="NZ_BMIP01000002.1"/>
</dbReference>
<evidence type="ECO:0000256" key="1">
    <source>
        <dbReference type="ARBA" id="ARBA00002254"/>
    </source>
</evidence>
<comment type="subcellular location">
    <subcellularLocation>
        <location evidence="10">Cell inner membrane</location>
    </subcellularLocation>
    <subcellularLocation>
        <location evidence="2">Cell membrane</location>
        <topology evidence="2">Single-pass membrane protein</topology>
    </subcellularLocation>
</comment>
<gene>
    <name evidence="11" type="ORF">GCM10010990_12180</name>
</gene>
<keyword evidence="12" id="KW-1185">Reference proteome</keyword>
<keyword evidence="9 10" id="KW-0472">Membrane</keyword>
<evidence type="ECO:0000256" key="3">
    <source>
        <dbReference type="ARBA" id="ARBA00008281"/>
    </source>
</evidence>
<evidence type="ECO:0000256" key="8">
    <source>
        <dbReference type="ARBA" id="ARBA00022989"/>
    </source>
</evidence>
<name>A0A916YWR2_9SPHN</name>
<dbReference type="OrthoDB" id="7058946at2"/>
<keyword evidence="6 10" id="KW-0812">Transmembrane</keyword>
<keyword evidence="4" id="KW-1003">Cell membrane</keyword>
<dbReference type="Proteomes" id="UP000612349">
    <property type="component" value="Unassembled WGS sequence"/>
</dbReference>
<evidence type="ECO:0000313" key="12">
    <source>
        <dbReference type="Proteomes" id="UP000612349"/>
    </source>
</evidence>
<dbReference type="InterPro" id="IPR005503">
    <property type="entry name" value="FliL"/>
</dbReference>
<sequence>MSKSEKDQPKPKKGGGMVVKIIGAIALMGAGGGGAFAAMQSGMIGASHEEVNDPKLVRKGEDDPYAAAEKEKDAVPIVYGDGGSEFRTAYYTFGEEFTSNLKNSDALVQVSLAASTQRDGRVLMWMKTHELAIRSAMLAVLADTEEEQVYSIEGKRALQERLAAAINEELTRREGFGGIDEVYFRSFIVQ</sequence>
<comment type="function">
    <text evidence="1 10">Controls the rotational direction of flagella during chemotaxis.</text>
</comment>
<evidence type="ECO:0000256" key="4">
    <source>
        <dbReference type="ARBA" id="ARBA00022475"/>
    </source>
</evidence>
<evidence type="ECO:0000256" key="10">
    <source>
        <dbReference type="RuleBase" id="RU364125"/>
    </source>
</evidence>
<reference evidence="11" key="1">
    <citation type="journal article" date="2014" name="Int. J. Syst. Evol. Microbiol.">
        <title>Complete genome sequence of Corynebacterium casei LMG S-19264T (=DSM 44701T), isolated from a smear-ripened cheese.</title>
        <authorList>
            <consortium name="US DOE Joint Genome Institute (JGI-PGF)"/>
            <person name="Walter F."/>
            <person name="Albersmeier A."/>
            <person name="Kalinowski J."/>
            <person name="Ruckert C."/>
        </authorList>
    </citation>
    <scope>NUCLEOTIDE SEQUENCE</scope>
    <source>
        <strain evidence="11">CGMCC 1.15360</strain>
    </source>
</reference>
<proteinExistence type="inferred from homology"/>
<keyword evidence="7 10" id="KW-0283">Flagellar rotation</keyword>
<evidence type="ECO:0000256" key="6">
    <source>
        <dbReference type="ARBA" id="ARBA00022692"/>
    </source>
</evidence>
<organism evidence="11 12">
    <name type="scientific">Croceicoccus mobilis</name>
    <dbReference type="NCBI Taxonomy" id="1703339"/>
    <lineage>
        <taxon>Bacteria</taxon>
        <taxon>Pseudomonadati</taxon>
        <taxon>Pseudomonadota</taxon>
        <taxon>Alphaproteobacteria</taxon>
        <taxon>Sphingomonadales</taxon>
        <taxon>Erythrobacteraceae</taxon>
        <taxon>Croceicoccus</taxon>
    </lineage>
</organism>
<evidence type="ECO:0000256" key="9">
    <source>
        <dbReference type="ARBA" id="ARBA00023136"/>
    </source>
</evidence>
<dbReference type="EMBL" id="BMIP01000002">
    <property type="protein sequence ID" value="GGD64290.1"/>
    <property type="molecule type" value="Genomic_DNA"/>
</dbReference>
<evidence type="ECO:0000256" key="2">
    <source>
        <dbReference type="ARBA" id="ARBA00004162"/>
    </source>
</evidence>
<dbReference type="GO" id="GO:0009425">
    <property type="term" value="C:bacterial-type flagellum basal body"/>
    <property type="evidence" value="ECO:0007669"/>
    <property type="project" value="InterPro"/>
</dbReference>
<dbReference type="PANTHER" id="PTHR35091:SF2">
    <property type="entry name" value="FLAGELLAR PROTEIN FLIL"/>
    <property type="match status" value="1"/>
</dbReference>
<reference evidence="11" key="2">
    <citation type="submission" date="2020-09" db="EMBL/GenBank/DDBJ databases">
        <authorList>
            <person name="Sun Q."/>
            <person name="Zhou Y."/>
        </authorList>
    </citation>
    <scope>NUCLEOTIDE SEQUENCE</scope>
    <source>
        <strain evidence="11">CGMCC 1.15360</strain>
    </source>
</reference>
<keyword evidence="10" id="KW-0997">Cell inner membrane</keyword>
<accession>A0A916YWR2</accession>
<dbReference type="PANTHER" id="PTHR35091">
    <property type="entry name" value="FLAGELLAR PROTEIN FLIL"/>
    <property type="match status" value="1"/>
</dbReference>
<evidence type="ECO:0000256" key="7">
    <source>
        <dbReference type="ARBA" id="ARBA00022779"/>
    </source>
</evidence>
<evidence type="ECO:0000313" key="11">
    <source>
        <dbReference type="EMBL" id="GGD64290.1"/>
    </source>
</evidence>
<dbReference type="GO" id="GO:0005886">
    <property type="term" value="C:plasma membrane"/>
    <property type="evidence" value="ECO:0007669"/>
    <property type="project" value="UniProtKB-SubCell"/>
</dbReference>
<dbReference type="AlphaFoldDB" id="A0A916YWR2"/>
<keyword evidence="5 10" id="KW-0145">Chemotaxis</keyword>
<feature type="transmembrane region" description="Helical" evidence="10">
    <location>
        <begin position="21"/>
        <end position="39"/>
    </location>
</feature>
<protein>
    <recommendedName>
        <fullName evidence="10">Flagellar protein FliL</fullName>
    </recommendedName>
</protein>
<comment type="caution">
    <text evidence="11">The sequence shown here is derived from an EMBL/GenBank/DDBJ whole genome shotgun (WGS) entry which is preliminary data.</text>
</comment>